<accession>A0ABS8DA06</accession>
<protein>
    <submittedName>
        <fullName evidence="8">Sugar ABC transporter ATP-binding protein</fullName>
    </submittedName>
</protein>
<reference evidence="8" key="1">
    <citation type="submission" date="2021-10" db="EMBL/GenBank/DDBJ databases">
        <title>The complete genome sequence of Leeia sp. TBRC 13508.</title>
        <authorList>
            <person name="Charoenyingcharoen P."/>
            <person name="Yukphan P."/>
        </authorList>
    </citation>
    <scope>NUCLEOTIDE SEQUENCE</scope>
    <source>
        <strain evidence="8">TBRC 13508</strain>
    </source>
</reference>
<dbReference type="Pfam" id="PF00005">
    <property type="entry name" value="ABC_tran"/>
    <property type="match status" value="2"/>
</dbReference>
<sequence>MSDSSSYVLQLLNISKQFGVTRALDHASFRVKPASVHGLVGENGAGKSTLIKILAGIHSADSGEVIFHDQAISRLDPSVVESLGIHFIHQDRLLPGTLTVGEALFLGHEHTWFGLLNRKKMAREAEAYLKQYFDIHLSGYSLIQDLSTAEQQIVQITRALLANPKLIVFDEPTASLIKREVDQLQRLILKLKEKGIAVIYISHYLQEIEALCDEVTIFRNGKDVGTVNPKEVNAAEIARLMINREVNEMYPKENVSLGDVVLDVQQLSLPGHFQDVSFQVRKGEILGITGLVGSGVKAVVETLFGLKSAASGSIKIHNQVKKIHSPHDAVKAGIGLVPEDRRKHGIATELTVLENTTLSNLKKFANYGWLSRKKETAATAEKIQSLRIKTSSDQAYLRQLSGGNQQKVAIAKWLETDADIYIFDEPAVGVDVGAKVEIYRLIGELVKNGAAVIILSSDLQELVSLTDSIAVFYRGELIQNLRSIETNADEVLATATGAGRQTPKQIIPQPFKEVKNYVNA</sequence>
<dbReference type="Gene3D" id="3.40.50.300">
    <property type="entry name" value="P-loop containing nucleotide triphosphate hydrolases"/>
    <property type="match status" value="2"/>
</dbReference>
<dbReference type="CDD" id="cd03215">
    <property type="entry name" value="ABC_Carb_Monos_II"/>
    <property type="match status" value="1"/>
</dbReference>
<evidence type="ECO:0000256" key="6">
    <source>
        <dbReference type="ARBA" id="ARBA00022840"/>
    </source>
</evidence>
<dbReference type="InterPro" id="IPR003593">
    <property type="entry name" value="AAA+_ATPase"/>
</dbReference>
<dbReference type="CDD" id="cd03216">
    <property type="entry name" value="ABC_Carb_Monos_I"/>
    <property type="match status" value="1"/>
</dbReference>
<keyword evidence="3" id="KW-0762">Sugar transport</keyword>
<dbReference type="PROSITE" id="PS00211">
    <property type="entry name" value="ABC_TRANSPORTER_1"/>
    <property type="match status" value="1"/>
</dbReference>
<keyword evidence="9" id="KW-1185">Reference proteome</keyword>
<dbReference type="EMBL" id="JAJBZT010000011">
    <property type="protein sequence ID" value="MCB6185045.1"/>
    <property type="molecule type" value="Genomic_DNA"/>
</dbReference>
<dbReference type="PROSITE" id="PS50893">
    <property type="entry name" value="ABC_TRANSPORTER_2"/>
    <property type="match status" value="2"/>
</dbReference>
<dbReference type="GO" id="GO:0005524">
    <property type="term" value="F:ATP binding"/>
    <property type="evidence" value="ECO:0007669"/>
    <property type="project" value="UniProtKB-KW"/>
</dbReference>
<evidence type="ECO:0000256" key="1">
    <source>
        <dbReference type="ARBA" id="ARBA00022448"/>
    </source>
</evidence>
<keyword evidence="4" id="KW-0677">Repeat</keyword>
<dbReference type="Proteomes" id="UP001165395">
    <property type="component" value="Unassembled WGS sequence"/>
</dbReference>
<evidence type="ECO:0000313" key="9">
    <source>
        <dbReference type="Proteomes" id="UP001165395"/>
    </source>
</evidence>
<keyword evidence="1" id="KW-0813">Transport</keyword>
<keyword evidence="6 8" id="KW-0067">ATP-binding</keyword>
<dbReference type="PANTHER" id="PTHR43790">
    <property type="entry name" value="CARBOHYDRATE TRANSPORT ATP-BINDING PROTEIN MG119-RELATED"/>
    <property type="match status" value="1"/>
</dbReference>
<feature type="domain" description="ABC transporter" evidence="7">
    <location>
        <begin position="9"/>
        <end position="245"/>
    </location>
</feature>
<dbReference type="PANTHER" id="PTHR43790:SF9">
    <property type="entry name" value="GALACTOFURANOSE TRANSPORTER ATP-BINDING PROTEIN YTFR"/>
    <property type="match status" value="1"/>
</dbReference>
<feature type="domain" description="ABC transporter" evidence="7">
    <location>
        <begin position="255"/>
        <end position="499"/>
    </location>
</feature>
<evidence type="ECO:0000256" key="3">
    <source>
        <dbReference type="ARBA" id="ARBA00022597"/>
    </source>
</evidence>
<dbReference type="SMART" id="SM00382">
    <property type="entry name" value="AAA"/>
    <property type="match status" value="2"/>
</dbReference>
<evidence type="ECO:0000256" key="4">
    <source>
        <dbReference type="ARBA" id="ARBA00022737"/>
    </source>
</evidence>
<dbReference type="RefSeq" id="WP_227181876.1">
    <property type="nucleotide sequence ID" value="NZ_JAJBZT010000011.1"/>
</dbReference>
<evidence type="ECO:0000259" key="7">
    <source>
        <dbReference type="PROSITE" id="PS50893"/>
    </source>
</evidence>
<dbReference type="InterPro" id="IPR050107">
    <property type="entry name" value="ABC_carbohydrate_import_ATPase"/>
</dbReference>
<name>A0ABS8DA06_9NEIS</name>
<evidence type="ECO:0000313" key="8">
    <source>
        <dbReference type="EMBL" id="MCB6185045.1"/>
    </source>
</evidence>
<keyword evidence="2" id="KW-0472">Membrane</keyword>
<keyword evidence="5" id="KW-0547">Nucleotide-binding</keyword>
<evidence type="ECO:0000256" key="2">
    <source>
        <dbReference type="ARBA" id="ARBA00022475"/>
    </source>
</evidence>
<evidence type="ECO:0000256" key="5">
    <source>
        <dbReference type="ARBA" id="ARBA00022741"/>
    </source>
</evidence>
<dbReference type="InterPro" id="IPR017871">
    <property type="entry name" value="ABC_transporter-like_CS"/>
</dbReference>
<dbReference type="InterPro" id="IPR027417">
    <property type="entry name" value="P-loop_NTPase"/>
</dbReference>
<gene>
    <name evidence="8" type="ORF">LIN78_15970</name>
</gene>
<dbReference type="InterPro" id="IPR003439">
    <property type="entry name" value="ABC_transporter-like_ATP-bd"/>
</dbReference>
<proteinExistence type="predicted"/>
<dbReference type="SUPFAM" id="SSF52540">
    <property type="entry name" value="P-loop containing nucleoside triphosphate hydrolases"/>
    <property type="match status" value="2"/>
</dbReference>
<organism evidence="8 9">
    <name type="scientific">Leeia speluncae</name>
    <dbReference type="NCBI Taxonomy" id="2884804"/>
    <lineage>
        <taxon>Bacteria</taxon>
        <taxon>Pseudomonadati</taxon>
        <taxon>Pseudomonadota</taxon>
        <taxon>Betaproteobacteria</taxon>
        <taxon>Neisseriales</taxon>
        <taxon>Leeiaceae</taxon>
        <taxon>Leeia</taxon>
    </lineage>
</organism>
<comment type="caution">
    <text evidence="8">The sequence shown here is derived from an EMBL/GenBank/DDBJ whole genome shotgun (WGS) entry which is preliminary data.</text>
</comment>
<keyword evidence="2" id="KW-1003">Cell membrane</keyword>